<protein>
    <submittedName>
        <fullName evidence="2">Uncharacterized protein</fullName>
    </submittedName>
</protein>
<name>A0A370KFU2_9HYPH</name>
<feature type="region of interest" description="Disordered" evidence="1">
    <location>
        <begin position="85"/>
        <end position="104"/>
    </location>
</feature>
<evidence type="ECO:0000313" key="3">
    <source>
        <dbReference type="Proteomes" id="UP000254939"/>
    </source>
</evidence>
<accession>A0A370KFU2</accession>
<dbReference type="EMBL" id="NAAC01000043">
    <property type="protein sequence ID" value="RDJ03315.1"/>
    <property type="molecule type" value="Genomic_DNA"/>
</dbReference>
<evidence type="ECO:0000256" key="1">
    <source>
        <dbReference type="SAM" id="MobiDB-lite"/>
    </source>
</evidence>
<proteinExistence type="predicted"/>
<comment type="caution">
    <text evidence="2">The sequence shown here is derived from an EMBL/GenBank/DDBJ whole genome shotgun (WGS) entry which is preliminary data.</text>
</comment>
<gene>
    <name evidence="2" type="ORF">B5K06_30435</name>
</gene>
<dbReference type="Proteomes" id="UP000254939">
    <property type="component" value="Unassembled WGS sequence"/>
</dbReference>
<reference evidence="2 3" key="1">
    <citation type="submission" date="2017-03" db="EMBL/GenBank/DDBJ databases">
        <title>Genome analysis of Rhizobial strains effectives or ineffectives for nitrogen fixation isolated from bean seeds.</title>
        <authorList>
            <person name="Peralta H."/>
            <person name="Aguilar-Vera A."/>
            <person name="Mora Y."/>
            <person name="Vargas-Lagunas C."/>
            <person name="Girard L."/>
            <person name="Mora J."/>
        </authorList>
    </citation>
    <scope>NUCLEOTIDE SEQUENCE [LARGE SCALE GENOMIC DNA]</scope>
    <source>
        <strain evidence="2 3">CCGM3</strain>
    </source>
</reference>
<dbReference type="AlphaFoldDB" id="A0A370KFU2"/>
<evidence type="ECO:0000313" key="2">
    <source>
        <dbReference type="EMBL" id="RDJ03315.1"/>
    </source>
</evidence>
<organism evidence="2 3">
    <name type="scientific">Rhizobium grahamii</name>
    <dbReference type="NCBI Taxonomy" id="1120045"/>
    <lineage>
        <taxon>Bacteria</taxon>
        <taxon>Pseudomonadati</taxon>
        <taxon>Pseudomonadota</taxon>
        <taxon>Alphaproteobacteria</taxon>
        <taxon>Hyphomicrobiales</taxon>
        <taxon>Rhizobiaceae</taxon>
        <taxon>Rhizobium/Agrobacterium group</taxon>
        <taxon>Rhizobium</taxon>
    </lineage>
</organism>
<sequence>MASIKFSPADHSLVDLDGTRVGLVAVRGIWRPRGIAVRIRQLERRHARKAPTTEASSAKAQEWRMPLPWQMRRISSGLYVYSSLGPTSASGDKLSSEALGWTAA</sequence>